<dbReference type="PANTHER" id="PTHR21683:SF3">
    <property type="entry name" value="CILIA AND FLAGELLA ASSOCIATED PROTEIN 100"/>
    <property type="match status" value="1"/>
</dbReference>
<dbReference type="InterPro" id="IPR051147">
    <property type="entry name" value="CFAP_domain-containing"/>
</dbReference>
<keyword evidence="1" id="KW-0175">Coiled coil</keyword>
<dbReference type="PANTHER" id="PTHR21683">
    <property type="entry name" value="COILED-COIL DOMAIN-CONTAINING PROTEIN 42 LIKE-2-LIKE-RELATED"/>
    <property type="match status" value="1"/>
</dbReference>
<evidence type="ECO:0000256" key="1">
    <source>
        <dbReference type="SAM" id="Coils"/>
    </source>
</evidence>
<gene>
    <name evidence="3" type="ORF">BEMITA_LOCUS3649</name>
</gene>
<evidence type="ECO:0000313" key="3">
    <source>
        <dbReference type="EMBL" id="CAH0384304.1"/>
    </source>
</evidence>
<evidence type="ECO:0000256" key="2">
    <source>
        <dbReference type="SAM" id="MobiDB-lite"/>
    </source>
</evidence>
<dbReference type="AlphaFoldDB" id="A0A9P0A6Q3"/>
<evidence type="ECO:0008006" key="5">
    <source>
        <dbReference type="Google" id="ProtNLM"/>
    </source>
</evidence>
<dbReference type="EMBL" id="OU963863">
    <property type="protein sequence ID" value="CAH0384304.1"/>
    <property type="molecule type" value="Genomic_DNA"/>
</dbReference>
<keyword evidence="4" id="KW-1185">Reference proteome</keyword>
<protein>
    <recommendedName>
        <fullName evidence="5">DUF4200 domain-containing protein</fullName>
    </recommendedName>
</protein>
<accession>A0A9P0A6Q3</accession>
<evidence type="ECO:0000313" key="4">
    <source>
        <dbReference type="Proteomes" id="UP001152759"/>
    </source>
</evidence>
<feature type="region of interest" description="Disordered" evidence="2">
    <location>
        <begin position="43"/>
        <end position="66"/>
    </location>
</feature>
<reference evidence="3" key="1">
    <citation type="submission" date="2021-12" db="EMBL/GenBank/DDBJ databases">
        <authorList>
            <person name="King R."/>
        </authorList>
    </citation>
    <scope>NUCLEOTIDE SEQUENCE</scope>
</reference>
<sequence length="577" mass="68168">MDSDVKLVDRFGESRISAECRELVKKLKAKKRIMSPRKHLRTLPSIDNVPRKPLKSKETKTHPDREDFCSENTKLLPYNQLQKDSRKKFRSQPYWAKDTYRSALTRDLPLRTHVISMITKKELQEIQDVDSEFFASIKYKIPRNKVDVRSYVQIIRSILSTQVCTGYLFDEATLIKENFLEEKSILNAYTKKFQVYAGKLENHMAAKHAESMKLLRLSVIATNETEKKHEEVAHLKTELNRIKLLLIELEDVWKKFRMYQDFLMQISPIMWRKENDKHYNALATNPFLDTPSRQMQTGVDKYDLLMNGSIECLEELMILFLRDFQDINKPILYFKKPEQIKEIFHELELKNLNSLLHLRELQEPEQIMKTGLEISSKYYSRESQNIANRLAALEQEVQEEHQRKEKLKRKVETLLEGVLRRLLASKEILCLQVFIEDVYTTCVGPVDWRMSVLNMMQTIEHHIQRQCMLLDSYPPKIVSDATKQEQKATEQARRIALEARRKVLDLDSLLKAMKRLLKRVTVRPSRMIKFRSHLPQKMRKAAPVQSKETKQQDEDKYFFTQVEGEALHYNSLSRTTM</sequence>
<feature type="compositionally biased region" description="Basic and acidic residues" evidence="2">
    <location>
        <begin position="55"/>
        <end position="66"/>
    </location>
</feature>
<proteinExistence type="predicted"/>
<name>A0A9P0A6Q3_BEMTA</name>
<feature type="coiled-coil region" evidence="1">
    <location>
        <begin position="383"/>
        <end position="417"/>
    </location>
</feature>
<dbReference type="KEGG" id="btab:109042738"/>
<dbReference type="Proteomes" id="UP001152759">
    <property type="component" value="Chromosome 2"/>
</dbReference>
<organism evidence="3 4">
    <name type="scientific">Bemisia tabaci</name>
    <name type="common">Sweetpotato whitefly</name>
    <name type="synonym">Aleurodes tabaci</name>
    <dbReference type="NCBI Taxonomy" id="7038"/>
    <lineage>
        <taxon>Eukaryota</taxon>
        <taxon>Metazoa</taxon>
        <taxon>Ecdysozoa</taxon>
        <taxon>Arthropoda</taxon>
        <taxon>Hexapoda</taxon>
        <taxon>Insecta</taxon>
        <taxon>Pterygota</taxon>
        <taxon>Neoptera</taxon>
        <taxon>Paraneoptera</taxon>
        <taxon>Hemiptera</taxon>
        <taxon>Sternorrhyncha</taxon>
        <taxon>Aleyrodoidea</taxon>
        <taxon>Aleyrodidae</taxon>
        <taxon>Aleyrodinae</taxon>
        <taxon>Bemisia</taxon>
    </lineage>
</organism>